<evidence type="ECO:0000256" key="10">
    <source>
        <dbReference type="SAM" id="MobiDB-lite"/>
    </source>
</evidence>
<dbReference type="InterPro" id="IPR029044">
    <property type="entry name" value="Nucleotide-diphossugar_trans"/>
</dbReference>
<gene>
    <name evidence="12" type="ORF">N7458_004121</name>
</gene>
<evidence type="ECO:0000256" key="11">
    <source>
        <dbReference type="SAM" id="Phobius"/>
    </source>
</evidence>
<feature type="region of interest" description="Disordered" evidence="10">
    <location>
        <begin position="56"/>
        <end position="117"/>
    </location>
</feature>
<feature type="region of interest" description="Disordered" evidence="10">
    <location>
        <begin position="1"/>
        <end position="25"/>
    </location>
</feature>
<evidence type="ECO:0000256" key="2">
    <source>
        <dbReference type="ARBA" id="ARBA00012543"/>
    </source>
</evidence>
<evidence type="ECO:0000256" key="6">
    <source>
        <dbReference type="ARBA" id="ARBA00022692"/>
    </source>
</evidence>
<keyword evidence="8 11" id="KW-0472">Membrane</keyword>
<evidence type="ECO:0000313" key="12">
    <source>
        <dbReference type="EMBL" id="KAJ5455857.1"/>
    </source>
</evidence>
<dbReference type="GO" id="GO:0004100">
    <property type="term" value="F:chitin synthase activity"/>
    <property type="evidence" value="ECO:0007669"/>
    <property type="project" value="UniProtKB-EC"/>
</dbReference>
<evidence type="ECO:0000256" key="4">
    <source>
        <dbReference type="ARBA" id="ARBA00022676"/>
    </source>
</evidence>
<dbReference type="SUPFAM" id="SSF53448">
    <property type="entry name" value="Nucleotide-diphospho-sugar transferases"/>
    <property type="match status" value="1"/>
</dbReference>
<feature type="compositionally biased region" description="Basic and acidic residues" evidence="10">
    <location>
        <begin position="8"/>
        <end position="21"/>
    </location>
</feature>
<comment type="subcellular location">
    <subcellularLocation>
        <location evidence="1">Cell membrane</location>
        <topology evidence="1">Multi-pass membrane protein</topology>
    </subcellularLocation>
</comment>
<sequence>MYTIQADYAERVMSPDERDVEAQSMTLPRKSLLSSKLEDVCQIPLARLPALDHNLPQINAVDSPGSDFHTRPSSPSGESQSGASYSLPSVTSHSNVTSRPESLGSVRGNSSQSFGDHATQQSTVLTGYTGFVLSSNPDNDVEDARAAFDPHAANHRELITPKPWLDLMPTKPTDQDDISEDDCPQSSEAQVGGSPAGEFSASSAHYEEQADPGPAFEEWMDLVTTVTPKERPEDTPRNRRRGRRTIVAQKHLMQAAIISMNGLCIFSTWWWSRYYYVLLPFITATVALNIIMIVSIVFNVLKRLVLPEKQTVPEKPESLVMVIPCYNETQEEMLKSLNSLISQKNISQHPRAIMIICDGKVRGPGMEKTTADYLFEDILLQKDYRIRMPAAYLAWDQQFMDIEVQKGSYQGIPYFCIVKQQNQGKRDSLIVIRSFLYNFNVRFERPETVFTSPFFAHMVSFINKAGMDRVDHLIGMDADTVFDDDCINELLLQSRFDHVVGVCGYVAVDWKGGNFNPWRLYQSAEYTIAQGLRRLHQSVATHKVSCLPGCCQLLKICEETCGPEVLIEKFGYCPTLTDGILTQIRATASEDRNHVCHMLSSRPKVQTRQALKAKAYTDVPGSWSVFLSQRRRWTLGATSNDLFLATAPGVHWFERILAVVNVSTWFLNLFIFASVASFIVAATSVPVAILMAFVSVMLVPVTYYLCIPLWLCSKWLDRVQFWLGCLMYMFCGPFLNISVLVYACLYMDSFGWGKTRKVITESEHEKLSQEKIDHHEVPQALAQAEAQSVSISLAKPQPAFIVTPRP</sequence>
<dbReference type="EMBL" id="JAPVEA010000004">
    <property type="protein sequence ID" value="KAJ5455857.1"/>
    <property type="molecule type" value="Genomic_DNA"/>
</dbReference>
<feature type="transmembrane region" description="Helical" evidence="11">
    <location>
        <begin position="251"/>
        <end position="271"/>
    </location>
</feature>
<keyword evidence="9" id="KW-0325">Glycoprotein</keyword>
<evidence type="ECO:0000256" key="3">
    <source>
        <dbReference type="ARBA" id="ARBA00022475"/>
    </source>
</evidence>
<keyword evidence="7 11" id="KW-1133">Transmembrane helix</keyword>
<evidence type="ECO:0000256" key="5">
    <source>
        <dbReference type="ARBA" id="ARBA00022679"/>
    </source>
</evidence>
<feature type="compositionally biased region" description="Polar residues" evidence="10">
    <location>
        <begin position="107"/>
        <end position="117"/>
    </location>
</feature>
<dbReference type="InterPro" id="IPR004835">
    <property type="entry name" value="Chitin_synth"/>
</dbReference>
<dbReference type="RefSeq" id="XP_056768230.1">
    <property type="nucleotide sequence ID" value="XM_056907503.1"/>
</dbReference>
<feature type="region of interest" description="Disordered" evidence="10">
    <location>
        <begin position="159"/>
        <end position="207"/>
    </location>
</feature>
<evidence type="ECO:0000256" key="9">
    <source>
        <dbReference type="ARBA" id="ARBA00023180"/>
    </source>
</evidence>
<protein>
    <recommendedName>
        <fullName evidence="2">chitin synthase</fullName>
        <ecNumber evidence="2">2.4.1.16</ecNumber>
    </recommendedName>
</protein>
<dbReference type="GO" id="GO:0031505">
    <property type="term" value="P:fungal-type cell wall organization"/>
    <property type="evidence" value="ECO:0007669"/>
    <property type="project" value="TreeGrafter"/>
</dbReference>
<evidence type="ECO:0000313" key="13">
    <source>
        <dbReference type="Proteomes" id="UP001213681"/>
    </source>
</evidence>
<evidence type="ECO:0000256" key="7">
    <source>
        <dbReference type="ARBA" id="ARBA00022989"/>
    </source>
</evidence>
<reference evidence="12" key="1">
    <citation type="submission" date="2022-12" db="EMBL/GenBank/DDBJ databases">
        <authorList>
            <person name="Petersen C."/>
        </authorList>
    </citation>
    <scope>NUCLEOTIDE SEQUENCE</scope>
    <source>
        <strain evidence="12">IBT 16125</strain>
    </source>
</reference>
<feature type="transmembrane region" description="Helical" evidence="11">
    <location>
        <begin position="726"/>
        <end position="747"/>
    </location>
</feature>
<feature type="compositionally biased region" description="Low complexity" evidence="10">
    <location>
        <begin position="72"/>
        <end position="86"/>
    </location>
</feature>
<keyword evidence="5" id="KW-0808">Transferase</keyword>
<keyword evidence="13" id="KW-1185">Reference proteome</keyword>
<evidence type="ECO:0000256" key="1">
    <source>
        <dbReference type="ARBA" id="ARBA00004651"/>
    </source>
</evidence>
<feature type="transmembrane region" description="Helical" evidence="11">
    <location>
        <begin position="277"/>
        <end position="301"/>
    </location>
</feature>
<dbReference type="GeneID" id="81597746"/>
<proteinExistence type="predicted"/>
<feature type="transmembrane region" description="Helical" evidence="11">
    <location>
        <begin position="689"/>
        <end position="711"/>
    </location>
</feature>
<keyword evidence="3" id="KW-1003">Cell membrane</keyword>
<dbReference type="AlphaFoldDB" id="A0AAD6G5I7"/>
<organism evidence="12 13">
    <name type="scientific">Penicillium daleae</name>
    <dbReference type="NCBI Taxonomy" id="63821"/>
    <lineage>
        <taxon>Eukaryota</taxon>
        <taxon>Fungi</taxon>
        <taxon>Dikarya</taxon>
        <taxon>Ascomycota</taxon>
        <taxon>Pezizomycotina</taxon>
        <taxon>Eurotiomycetes</taxon>
        <taxon>Eurotiomycetidae</taxon>
        <taxon>Eurotiales</taxon>
        <taxon>Aspergillaceae</taxon>
        <taxon>Penicillium</taxon>
    </lineage>
</organism>
<dbReference type="GO" id="GO:0030428">
    <property type="term" value="C:cell septum"/>
    <property type="evidence" value="ECO:0007669"/>
    <property type="project" value="TreeGrafter"/>
</dbReference>
<dbReference type="GO" id="GO:0006031">
    <property type="term" value="P:chitin biosynthetic process"/>
    <property type="evidence" value="ECO:0007669"/>
    <property type="project" value="TreeGrafter"/>
</dbReference>
<dbReference type="PANTHER" id="PTHR22914:SF13">
    <property type="entry name" value="CHITIN SYNTHASE"/>
    <property type="match status" value="1"/>
</dbReference>
<comment type="caution">
    <text evidence="12">The sequence shown here is derived from an EMBL/GenBank/DDBJ whole genome shotgun (WGS) entry which is preliminary data.</text>
</comment>
<dbReference type="GO" id="GO:0005886">
    <property type="term" value="C:plasma membrane"/>
    <property type="evidence" value="ECO:0007669"/>
    <property type="project" value="UniProtKB-SubCell"/>
</dbReference>
<feature type="transmembrane region" description="Helical" evidence="11">
    <location>
        <begin position="665"/>
        <end position="682"/>
    </location>
</feature>
<keyword evidence="4" id="KW-0328">Glycosyltransferase</keyword>
<dbReference type="EC" id="2.4.1.16" evidence="2"/>
<keyword evidence="6 11" id="KW-0812">Transmembrane</keyword>
<evidence type="ECO:0000256" key="8">
    <source>
        <dbReference type="ARBA" id="ARBA00023136"/>
    </source>
</evidence>
<accession>A0AAD6G5I7</accession>
<dbReference type="Pfam" id="PF03142">
    <property type="entry name" value="Chitin_synth_2"/>
    <property type="match status" value="2"/>
</dbReference>
<name>A0AAD6G5I7_9EURO</name>
<dbReference type="PANTHER" id="PTHR22914">
    <property type="entry name" value="CHITIN SYNTHASE"/>
    <property type="match status" value="1"/>
</dbReference>
<feature type="compositionally biased region" description="Polar residues" evidence="10">
    <location>
        <begin position="87"/>
        <end position="100"/>
    </location>
</feature>
<dbReference type="Proteomes" id="UP001213681">
    <property type="component" value="Unassembled WGS sequence"/>
</dbReference>
<reference evidence="12" key="2">
    <citation type="journal article" date="2023" name="IMA Fungus">
        <title>Comparative genomic study of the Penicillium genus elucidates a diverse pangenome and 15 lateral gene transfer events.</title>
        <authorList>
            <person name="Petersen C."/>
            <person name="Sorensen T."/>
            <person name="Nielsen M.R."/>
            <person name="Sondergaard T.E."/>
            <person name="Sorensen J.L."/>
            <person name="Fitzpatrick D.A."/>
            <person name="Frisvad J.C."/>
            <person name="Nielsen K.L."/>
        </authorList>
    </citation>
    <scope>NUCLEOTIDE SEQUENCE</scope>
    <source>
        <strain evidence="12">IBT 16125</strain>
    </source>
</reference>